<organism evidence="2">
    <name type="scientific">hydrothermal vent metagenome</name>
    <dbReference type="NCBI Taxonomy" id="652676"/>
    <lineage>
        <taxon>unclassified sequences</taxon>
        <taxon>metagenomes</taxon>
        <taxon>ecological metagenomes</taxon>
    </lineage>
</organism>
<gene>
    <name evidence="2" type="ORF">MNBD_GAMMA10-3333</name>
</gene>
<reference evidence="2" key="1">
    <citation type="submission" date="2018-06" db="EMBL/GenBank/DDBJ databases">
        <authorList>
            <person name="Zhirakovskaya E."/>
        </authorList>
    </citation>
    <scope>NUCLEOTIDE SEQUENCE</scope>
</reference>
<accession>A0A3B0XYG9</accession>
<dbReference type="AlphaFoldDB" id="A0A3B0XYG9"/>
<evidence type="ECO:0000313" key="2">
    <source>
        <dbReference type="EMBL" id="VAW69173.1"/>
    </source>
</evidence>
<keyword evidence="1" id="KW-0812">Transmembrane</keyword>
<sequence>MLSMDFAVINFAVISVCAGFVLAGFAAAELKNNRARQFHWREDGSWIIYQGVPGGVPASDSERAQSESQSSHCLYAHLLPGSVITTRFALLNFNLHPGLHPSLHPGLHTGDERLKPVACKFSLFSLAHPLQAFFLYTSCWFTPHNRKYLSVLLFEDNIDREPFRQLRVRLKVEGIKSMAHDTL</sequence>
<keyword evidence="1" id="KW-0472">Membrane</keyword>
<evidence type="ECO:0000256" key="1">
    <source>
        <dbReference type="SAM" id="Phobius"/>
    </source>
</evidence>
<feature type="transmembrane region" description="Helical" evidence="1">
    <location>
        <begin position="6"/>
        <end position="28"/>
    </location>
</feature>
<name>A0A3B0XYG9_9ZZZZ</name>
<keyword evidence="1" id="KW-1133">Transmembrane helix</keyword>
<dbReference type="EMBL" id="UOFJ01000402">
    <property type="protein sequence ID" value="VAW69173.1"/>
    <property type="molecule type" value="Genomic_DNA"/>
</dbReference>
<protein>
    <submittedName>
        <fullName evidence="2">Uncharacterized protein</fullName>
    </submittedName>
</protein>
<proteinExistence type="predicted"/>